<dbReference type="InterPro" id="IPR027417">
    <property type="entry name" value="P-loop_NTPase"/>
</dbReference>
<comment type="caution">
    <text evidence="10">The sequence shown here is derived from an EMBL/GenBank/DDBJ whole genome shotgun (WGS) entry which is preliminary data.</text>
</comment>
<proteinExistence type="inferred from homology"/>
<comment type="catalytic activity">
    <reaction evidence="5">
        <text>Couples ATP hydrolysis with the unwinding of duplex DNA by translocating in the 3'-5' direction.</text>
        <dbReference type="EC" id="5.6.2.4"/>
    </reaction>
</comment>
<dbReference type="Gene3D" id="3.40.50.300">
    <property type="entry name" value="P-loop containing nucleotide triphosphate hydrolases"/>
    <property type="match status" value="2"/>
</dbReference>
<dbReference type="Pfam" id="PF14529">
    <property type="entry name" value="Exo_endo_phos_2"/>
    <property type="match status" value="1"/>
</dbReference>
<organism evidence="10 11">
    <name type="scientific">Stylophora pistillata</name>
    <name type="common">Smooth cauliflower coral</name>
    <dbReference type="NCBI Taxonomy" id="50429"/>
    <lineage>
        <taxon>Eukaryota</taxon>
        <taxon>Metazoa</taxon>
        <taxon>Cnidaria</taxon>
        <taxon>Anthozoa</taxon>
        <taxon>Hexacorallia</taxon>
        <taxon>Scleractinia</taxon>
        <taxon>Astrocoeniina</taxon>
        <taxon>Pocilloporidae</taxon>
        <taxon>Stylophora</taxon>
    </lineage>
</organism>
<evidence type="ECO:0000256" key="5">
    <source>
        <dbReference type="ARBA" id="ARBA00034617"/>
    </source>
</evidence>
<dbReference type="InterPro" id="IPR014001">
    <property type="entry name" value="Helicase_ATP-bd"/>
</dbReference>
<dbReference type="GO" id="GO:0005737">
    <property type="term" value="C:cytoplasm"/>
    <property type="evidence" value="ECO:0007669"/>
    <property type="project" value="TreeGrafter"/>
</dbReference>
<dbReference type="SUPFAM" id="SSF52540">
    <property type="entry name" value="P-loop containing nucleoside triphosphate hydrolases"/>
    <property type="match status" value="1"/>
</dbReference>
<evidence type="ECO:0000313" key="11">
    <source>
        <dbReference type="Proteomes" id="UP000225706"/>
    </source>
</evidence>
<dbReference type="PANTHER" id="PTHR13710:SF153">
    <property type="entry name" value="RECQ-LIKE DNA HELICASE BLM"/>
    <property type="match status" value="1"/>
</dbReference>
<dbReference type="GO" id="GO:0005634">
    <property type="term" value="C:nucleus"/>
    <property type="evidence" value="ECO:0007669"/>
    <property type="project" value="TreeGrafter"/>
</dbReference>
<dbReference type="InterPro" id="IPR001650">
    <property type="entry name" value="Helicase_C-like"/>
</dbReference>
<keyword evidence="10" id="KW-0378">Hydrolase</keyword>
<evidence type="ECO:0000313" key="10">
    <source>
        <dbReference type="EMBL" id="PFX14590.1"/>
    </source>
</evidence>
<keyword evidence="2" id="KW-0238">DNA-binding</keyword>
<dbReference type="AlphaFoldDB" id="A0A2B4RDM4"/>
<dbReference type="SUPFAM" id="SSF56219">
    <property type="entry name" value="DNase I-like"/>
    <property type="match status" value="1"/>
</dbReference>
<feature type="domain" description="Helicase C-terminal" evidence="9">
    <location>
        <begin position="103"/>
        <end position="281"/>
    </location>
</feature>
<evidence type="ECO:0000256" key="1">
    <source>
        <dbReference type="ARBA" id="ARBA00005446"/>
    </source>
</evidence>
<dbReference type="InterPro" id="IPR005135">
    <property type="entry name" value="Endo/exonuclease/phosphatase"/>
</dbReference>
<dbReference type="OrthoDB" id="5988594at2759"/>
<dbReference type="EC" id="5.6.2.4" evidence="6"/>
<dbReference type="Proteomes" id="UP000225706">
    <property type="component" value="Unassembled WGS sequence"/>
</dbReference>
<dbReference type="InterPro" id="IPR012340">
    <property type="entry name" value="NA-bd_OB-fold"/>
</dbReference>
<dbReference type="SUPFAM" id="SSF50249">
    <property type="entry name" value="Nucleic acid-binding proteins"/>
    <property type="match status" value="1"/>
</dbReference>
<keyword evidence="10" id="KW-0067">ATP-binding</keyword>
<keyword evidence="4" id="KW-0539">Nucleus</keyword>
<dbReference type="GO" id="GO:0000724">
    <property type="term" value="P:double-strand break repair via homologous recombination"/>
    <property type="evidence" value="ECO:0007669"/>
    <property type="project" value="TreeGrafter"/>
</dbReference>
<dbReference type="GO" id="GO:0043138">
    <property type="term" value="F:3'-5' DNA helicase activity"/>
    <property type="evidence" value="ECO:0007669"/>
    <property type="project" value="UniProtKB-EC"/>
</dbReference>
<dbReference type="InterPro" id="IPR036691">
    <property type="entry name" value="Endo/exonu/phosph_ase_sf"/>
</dbReference>
<dbReference type="GO" id="GO:0005694">
    <property type="term" value="C:chromosome"/>
    <property type="evidence" value="ECO:0007669"/>
    <property type="project" value="TreeGrafter"/>
</dbReference>
<evidence type="ECO:0000256" key="7">
    <source>
        <dbReference type="ARBA" id="ARBA00044542"/>
    </source>
</evidence>
<dbReference type="Pfam" id="PF00271">
    <property type="entry name" value="Helicase_C"/>
    <property type="match status" value="1"/>
</dbReference>
<dbReference type="Gene3D" id="3.60.10.10">
    <property type="entry name" value="Endonuclease/exonuclease/phosphatase"/>
    <property type="match status" value="1"/>
</dbReference>
<reference evidence="11" key="1">
    <citation type="journal article" date="2017" name="bioRxiv">
        <title>Comparative analysis of the genomes of Stylophora pistillata and Acropora digitifera provides evidence for extensive differences between species of corals.</title>
        <authorList>
            <person name="Voolstra C.R."/>
            <person name="Li Y."/>
            <person name="Liew Y.J."/>
            <person name="Baumgarten S."/>
            <person name="Zoccola D."/>
            <person name="Flot J.-F."/>
            <person name="Tambutte S."/>
            <person name="Allemand D."/>
            <person name="Aranda M."/>
        </authorList>
    </citation>
    <scope>NUCLEOTIDE SEQUENCE [LARGE SCALE GENOMIC DNA]</scope>
</reference>
<evidence type="ECO:0000256" key="6">
    <source>
        <dbReference type="ARBA" id="ARBA00034808"/>
    </source>
</evidence>
<keyword evidence="3" id="KW-0413">Isomerase</keyword>
<dbReference type="PANTHER" id="PTHR13710">
    <property type="entry name" value="DNA HELICASE RECQ FAMILY MEMBER"/>
    <property type="match status" value="1"/>
</dbReference>
<dbReference type="Gene3D" id="2.40.50.140">
    <property type="entry name" value="Nucleic acid-binding proteins"/>
    <property type="match status" value="1"/>
</dbReference>
<evidence type="ECO:0000259" key="9">
    <source>
        <dbReference type="PROSITE" id="PS51194"/>
    </source>
</evidence>
<sequence>MLGNSVYSKKLCALAIDEAHVIRQWGTSQSNKMAAFRHCYGKLYELRSLAPNTPMVALTATATKLTEDTIKKVLLMQNPFDIKESPNKVNLTYSVTKMNKDCDLELFFEWLVEDIRKLKDKCDRTIIYCQTIKQCGIIYGMLRGLLGKDLFIEKTSTGQKLPLVEMLHSCTPASNKKNILISFQHEDGIIRVLVATIAFGMGVNCKAVHRIIHYGPSKNIEAFVQETGRAGYDGHQSSSFLLYNGMLLNHVEGDIKLFIKLTDCRRKAILEHFDNDNERPLLKHLCCDNCANNCDCGLPECKTSLQYPVSVDAKSSTSSGRTRDIQPLQREHVKSCLIKYHKSLLVDFVGMAAKVNLRTLTNIQFMLGFGDLQISQVLDNLEHIFEMSDVYRTVEIWHKRHALEIVRVISETFHDTNLNSNDAYDVNGDDDDDDDNVVFSEDQLDKWSDILLDDELFEMVMDNISLSQMDTSSFLGNQPNDSSDVDVVDDDNDLLTAFAGTSGLQETEPEPTTILDILNTNKEWDVVSPRGKIISLNKQREVGSPRKRYNLVEAVVADESGSIPLDIWENHTNQITEDQSYTFTTVKVRIRGGNKKLATAPDTKVTVCNDDSLVNLSVDTNGRQTEENLQVTEIDSIQSIEQYLNCQNCKKIMQGTCTTVVKCDSCGFMMSIRSQQKSGLFKAKVEDEKPHIIIGTESKLDESIKNSEVFPSDYEIFRKDRIDANPGGGVFIAVHNSIIATRQAKLDCQAEALWIKIEMANQKPLYITSFYRPPGSDVQPLHSLNHSLDCLHGNGYFPRIIIAGDMNVPDIDWSNNTLKNDPQYGVFVNQTFLNIIDDHGLTQLVSFPTRQASVLDLVVTSHPDLVNNLMSSDGISGINDHVAVTFELNLKVKISKKKPRTVYKFAKENLEDIHYDAETLSKTFKRDPENIVSRVTGSSSCQDYCQFSIVESQKKRSDHGMIPVGLLGISRNY</sequence>
<comment type="similarity">
    <text evidence="1">Belongs to the helicase family. RecQ subfamily.</text>
</comment>
<gene>
    <name evidence="10" type="primary">WRN</name>
    <name evidence="10" type="ORF">AWC38_SpisGene21235</name>
</gene>
<keyword evidence="10" id="KW-0347">Helicase</keyword>
<feature type="domain" description="Helicase ATP-binding" evidence="8">
    <location>
        <begin position="1"/>
        <end position="80"/>
    </location>
</feature>
<keyword evidence="11" id="KW-1185">Reference proteome</keyword>
<dbReference type="SMART" id="SM00490">
    <property type="entry name" value="HELICc"/>
    <property type="match status" value="1"/>
</dbReference>
<dbReference type="GO" id="GO:0009378">
    <property type="term" value="F:four-way junction helicase activity"/>
    <property type="evidence" value="ECO:0007669"/>
    <property type="project" value="TreeGrafter"/>
</dbReference>
<dbReference type="PROSITE" id="PS51192">
    <property type="entry name" value="HELICASE_ATP_BIND_1"/>
    <property type="match status" value="1"/>
</dbReference>
<evidence type="ECO:0000256" key="4">
    <source>
        <dbReference type="ARBA" id="ARBA00023242"/>
    </source>
</evidence>
<evidence type="ECO:0000256" key="2">
    <source>
        <dbReference type="ARBA" id="ARBA00023125"/>
    </source>
</evidence>
<dbReference type="PROSITE" id="PS51194">
    <property type="entry name" value="HELICASE_CTER"/>
    <property type="match status" value="1"/>
</dbReference>
<evidence type="ECO:0000259" key="8">
    <source>
        <dbReference type="PROSITE" id="PS51192"/>
    </source>
</evidence>
<dbReference type="STRING" id="50429.A0A2B4RDM4"/>
<name>A0A2B4RDM4_STYPI</name>
<dbReference type="EMBL" id="LSMT01000758">
    <property type="protein sequence ID" value="PFX14590.1"/>
    <property type="molecule type" value="Genomic_DNA"/>
</dbReference>
<protein>
    <recommendedName>
        <fullName evidence="6">DNA 3'-5' helicase</fullName>
        <ecNumber evidence="6">5.6.2.4</ecNumber>
    </recommendedName>
    <alternativeName>
        <fullName evidence="7">DNA 3'-5' helicase BLM</fullName>
    </alternativeName>
</protein>
<keyword evidence="10" id="KW-0547">Nucleotide-binding</keyword>
<evidence type="ECO:0000256" key="3">
    <source>
        <dbReference type="ARBA" id="ARBA00023235"/>
    </source>
</evidence>
<accession>A0A2B4RDM4</accession>
<dbReference type="GO" id="GO:0003677">
    <property type="term" value="F:DNA binding"/>
    <property type="evidence" value="ECO:0007669"/>
    <property type="project" value="UniProtKB-KW"/>
</dbReference>